<keyword evidence="3" id="KW-1003">Cell membrane</keyword>
<keyword evidence="4" id="KW-0963">Cytoplasm</keyword>
<keyword evidence="6 12" id="KW-1133">Transmembrane helix</keyword>
<evidence type="ECO:0000313" key="13">
    <source>
        <dbReference type="EMBL" id="KAK6186318.1"/>
    </source>
</evidence>
<keyword evidence="14" id="KW-1185">Reference proteome</keyword>
<reference evidence="13 14" key="1">
    <citation type="submission" date="2024-01" db="EMBL/GenBank/DDBJ databases">
        <title>The genome of the rayed Mediterranean limpet Patella caerulea (Linnaeus, 1758).</title>
        <authorList>
            <person name="Anh-Thu Weber A."/>
            <person name="Halstead-Nussloch G."/>
        </authorList>
    </citation>
    <scope>NUCLEOTIDE SEQUENCE [LARGE SCALE GENOMIC DNA]</scope>
    <source>
        <strain evidence="13">AATW-2023a</strain>
        <tissue evidence="13">Whole specimen</tissue>
    </source>
</reference>
<sequence length="955" mass="112064">MASCTTASYCLPLTVKVEQDEFSADPGWVAGAFVLGLILGAGIAGLCVRPCLREWEKKKRQDAEKGNIANSHLEPVVTKQIKDDEKNLEKKKVKKKKGGRFKRRGGDDEEEDDDVDYKEKVQERMPELSKGMVDIMAQTESNSAEIEIASQDLETVTAIENRQRKEKQTLYVQLLAILLRKDLDRKKITTSFYDGFLHKTRIEMADQKKIMEREKAEKEQELRDDVKLSKNPEAFESELQKVQTEHNNKLNHLDKEYRDKIRQDLMRSSGLSDAEVEIIMEKLANQLAAFEKKKTLEQARQRRSLEDRLAKRKQFVEYRTMLQQEEMKDIESQTEAFDELLTKYVEDNKLVERQKDDLLKQYQQNLQDLHHNWNKENLRQQLSLAEKLRLRRLKRCCKLSEKQMKEEAILMKTAEKSTSTADFLEVYSDMITKQHIELEDLGSELDLSETQELENLKKDTVKSLTDVVSQEEEKMAGLIGEEAKLTRKEVEKVLIYYRKQLELYNIKKQHEKQAMISRLQQKLAQRMMKLEEEEQLERAEEQKLRNQQSHMLEMAISSNIELTQEAKQKVLDQHDQNMEALNNQLQQSKLRQMKSLELKLCQRRTKLAELEKKEADIRHHPRDMSSKERDKLLNKLDTEISEEEKKLKEHREKAIEDLKRQLAAETEEALKLQEEEVGQLIGRLQVGQARRKAILLKQDRTLQELQDQLERKVIEGGDLPKTMTDQLIQEHYNQVSYLNQQIQRTREEQEETLREKIQAKKYKRERELEEQLEDEAEEEFKMQSFHGKGFASHVLTKSLLEQRHRKMMGDLEQEMKAELQKNRDDINQQMEAELQTELKSQKQQLLTQLAAISNLSPSEIQNVVEHAVIDSGESEKTAKKLVKDLRQEIKRAKTSLGMEEEEEDYGYQRSRSDIGSLQYGDATELTRSTKSKQKRFSRTPKPAYYDEESEDEDAF</sequence>
<feature type="region of interest" description="Disordered" evidence="11">
    <location>
        <begin position="894"/>
        <end position="955"/>
    </location>
</feature>
<evidence type="ECO:0000256" key="8">
    <source>
        <dbReference type="ARBA" id="ARBA00023212"/>
    </source>
</evidence>
<comment type="caution">
    <text evidence="13">The sequence shown here is derived from an EMBL/GenBank/DDBJ whole genome shotgun (WGS) entry which is preliminary data.</text>
</comment>
<keyword evidence="5 12" id="KW-0812">Transmembrane</keyword>
<evidence type="ECO:0000256" key="4">
    <source>
        <dbReference type="ARBA" id="ARBA00022490"/>
    </source>
</evidence>
<evidence type="ECO:0000256" key="12">
    <source>
        <dbReference type="SAM" id="Phobius"/>
    </source>
</evidence>
<keyword evidence="8" id="KW-0206">Cytoskeleton</keyword>
<gene>
    <name evidence="13" type="ORF">SNE40_008377</name>
</gene>
<dbReference type="GO" id="GO:0098797">
    <property type="term" value="C:plasma membrane protein complex"/>
    <property type="evidence" value="ECO:0007669"/>
    <property type="project" value="TreeGrafter"/>
</dbReference>
<evidence type="ECO:0000256" key="3">
    <source>
        <dbReference type="ARBA" id="ARBA00022475"/>
    </source>
</evidence>
<evidence type="ECO:0000256" key="10">
    <source>
        <dbReference type="SAM" id="Coils"/>
    </source>
</evidence>
<dbReference type="AlphaFoldDB" id="A0AAN8K5I1"/>
<evidence type="ECO:0000256" key="2">
    <source>
        <dbReference type="ARBA" id="ARBA00004162"/>
    </source>
</evidence>
<feature type="transmembrane region" description="Helical" evidence="12">
    <location>
        <begin position="28"/>
        <end position="52"/>
    </location>
</feature>
<dbReference type="GO" id="GO:0060170">
    <property type="term" value="C:ciliary membrane"/>
    <property type="evidence" value="ECO:0007669"/>
    <property type="project" value="TreeGrafter"/>
</dbReference>
<name>A0AAN8K5I1_PATCE</name>
<feature type="compositionally biased region" description="Basic and acidic residues" evidence="11">
    <location>
        <begin position="80"/>
        <end position="90"/>
    </location>
</feature>
<dbReference type="PANTHER" id="PTHR16795:SF13">
    <property type="entry name" value="EVC COMPLEX MEMBER EVC"/>
    <property type="match status" value="1"/>
</dbReference>
<organism evidence="13 14">
    <name type="scientific">Patella caerulea</name>
    <name type="common">Rayed Mediterranean limpet</name>
    <dbReference type="NCBI Taxonomy" id="87958"/>
    <lineage>
        <taxon>Eukaryota</taxon>
        <taxon>Metazoa</taxon>
        <taxon>Spiralia</taxon>
        <taxon>Lophotrochozoa</taxon>
        <taxon>Mollusca</taxon>
        <taxon>Gastropoda</taxon>
        <taxon>Patellogastropoda</taxon>
        <taxon>Patelloidea</taxon>
        <taxon>Patellidae</taxon>
        <taxon>Patella</taxon>
    </lineage>
</organism>
<evidence type="ECO:0000256" key="11">
    <source>
        <dbReference type="SAM" id="MobiDB-lite"/>
    </source>
</evidence>
<dbReference type="EMBL" id="JAZGQO010000006">
    <property type="protein sequence ID" value="KAK6186318.1"/>
    <property type="molecule type" value="Genomic_DNA"/>
</dbReference>
<evidence type="ECO:0000256" key="6">
    <source>
        <dbReference type="ARBA" id="ARBA00022989"/>
    </source>
</evidence>
<feature type="compositionally biased region" description="Basic residues" evidence="11">
    <location>
        <begin position="929"/>
        <end position="938"/>
    </location>
</feature>
<evidence type="ECO:0000313" key="14">
    <source>
        <dbReference type="Proteomes" id="UP001347796"/>
    </source>
</evidence>
<feature type="compositionally biased region" description="Basic residues" evidence="11">
    <location>
        <begin position="91"/>
        <end position="103"/>
    </location>
</feature>
<evidence type="ECO:0000256" key="7">
    <source>
        <dbReference type="ARBA" id="ARBA00023136"/>
    </source>
</evidence>
<evidence type="ECO:0000256" key="9">
    <source>
        <dbReference type="ARBA" id="ARBA00023273"/>
    </source>
</evidence>
<feature type="coiled-coil region" evidence="10">
    <location>
        <begin position="516"/>
        <end position="591"/>
    </location>
</feature>
<keyword evidence="10" id="KW-0175">Coiled coil</keyword>
<keyword evidence="7 12" id="KW-0472">Membrane</keyword>
<dbReference type="GO" id="GO:0007224">
    <property type="term" value="P:smoothened signaling pathway"/>
    <property type="evidence" value="ECO:0007669"/>
    <property type="project" value="InterPro"/>
</dbReference>
<keyword evidence="9" id="KW-0966">Cell projection</keyword>
<comment type="subcellular location">
    <subcellularLocation>
        <location evidence="2">Cell membrane</location>
        <topology evidence="2">Single-pass membrane protein</topology>
    </subcellularLocation>
    <subcellularLocation>
        <location evidence="1">Cytoplasm</location>
        <location evidence="1">Cytoskeleton</location>
        <location evidence="1">Cilium basal body</location>
    </subcellularLocation>
</comment>
<evidence type="ECO:0000256" key="5">
    <source>
        <dbReference type="ARBA" id="ARBA00022692"/>
    </source>
</evidence>
<feature type="compositionally biased region" description="Acidic residues" evidence="11">
    <location>
        <begin position="945"/>
        <end position="955"/>
    </location>
</feature>
<feature type="coiled-coil region" evidence="10">
    <location>
        <begin position="633"/>
        <end position="782"/>
    </location>
</feature>
<dbReference type="Proteomes" id="UP001347796">
    <property type="component" value="Unassembled WGS sequence"/>
</dbReference>
<evidence type="ECO:0000256" key="1">
    <source>
        <dbReference type="ARBA" id="ARBA00004120"/>
    </source>
</evidence>
<dbReference type="PANTHER" id="PTHR16795">
    <property type="entry name" value="LIMBIN/ELLIS-VAN CREVELD PROTEIN"/>
    <property type="match status" value="1"/>
</dbReference>
<feature type="region of interest" description="Disordered" evidence="11">
    <location>
        <begin position="59"/>
        <end position="119"/>
    </location>
</feature>
<feature type="compositionally biased region" description="Acidic residues" evidence="11">
    <location>
        <begin position="107"/>
        <end position="116"/>
    </location>
</feature>
<dbReference type="InterPro" id="IPR026501">
    <property type="entry name" value="Limbin/EVC"/>
</dbReference>
<accession>A0AAN8K5I1</accession>
<proteinExistence type="predicted"/>
<protein>
    <submittedName>
        <fullName evidence="13">Uncharacterized protein</fullName>
    </submittedName>
</protein>